<keyword evidence="6" id="KW-1185">Reference proteome</keyword>
<evidence type="ECO:0000256" key="1">
    <source>
        <dbReference type="ARBA" id="ARBA00008467"/>
    </source>
</evidence>
<evidence type="ECO:0000313" key="5">
    <source>
        <dbReference type="EMBL" id="KDA53676.1"/>
    </source>
</evidence>
<dbReference type="PROSITE" id="PS52004">
    <property type="entry name" value="KS3_2"/>
    <property type="match status" value="1"/>
</dbReference>
<dbReference type="InterPro" id="IPR014030">
    <property type="entry name" value="Ketoacyl_synth_N"/>
</dbReference>
<dbReference type="InterPro" id="IPR020841">
    <property type="entry name" value="PKS_Beta-ketoAc_synthase_dom"/>
</dbReference>
<dbReference type="CDD" id="cd00834">
    <property type="entry name" value="KAS_I_II"/>
    <property type="match status" value="1"/>
</dbReference>
<dbReference type="EMBL" id="JMFG01000020">
    <property type="protein sequence ID" value="KDA53676.1"/>
    <property type="molecule type" value="Genomic_DNA"/>
</dbReference>
<dbReference type="InterPro" id="IPR000794">
    <property type="entry name" value="Beta-ketoacyl_synthase"/>
</dbReference>
<name>A0A062XZW9_9BACT</name>
<comment type="similarity">
    <text evidence="1 3">Belongs to the thiolase-like superfamily. Beta-ketoacyl-ACP synthases family.</text>
</comment>
<organism evidence="5 6">
    <name type="scientific">Thermoanaerobaculum aquaticum</name>
    <dbReference type="NCBI Taxonomy" id="1312852"/>
    <lineage>
        <taxon>Bacteria</taxon>
        <taxon>Pseudomonadati</taxon>
        <taxon>Acidobacteriota</taxon>
        <taxon>Thermoanaerobaculia</taxon>
        <taxon>Thermoanaerobaculales</taxon>
        <taxon>Thermoanaerobaculaceae</taxon>
        <taxon>Thermoanaerobaculum</taxon>
    </lineage>
</organism>
<dbReference type="Proteomes" id="UP000027284">
    <property type="component" value="Unassembled WGS sequence"/>
</dbReference>
<evidence type="ECO:0000256" key="3">
    <source>
        <dbReference type="RuleBase" id="RU003694"/>
    </source>
</evidence>
<dbReference type="SMART" id="SM00825">
    <property type="entry name" value="PKS_KS"/>
    <property type="match status" value="1"/>
</dbReference>
<reference evidence="5 6" key="1">
    <citation type="submission" date="2014-04" db="EMBL/GenBank/DDBJ databases">
        <title>The Genome Sequence of Thermoanaerobaculum aquaticum MP-01, The First Cultivated Group 23 Acidobacterium.</title>
        <authorList>
            <person name="Stamps B.W."/>
            <person name="Losey N.A."/>
            <person name="Lawson P.A."/>
            <person name="Stevenson B.S."/>
        </authorList>
    </citation>
    <scope>NUCLEOTIDE SEQUENCE [LARGE SCALE GENOMIC DNA]</scope>
    <source>
        <strain evidence="5 6">MP-01</strain>
    </source>
</reference>
<sequence length="405" mass="41934">MPTMASVVVTGVGLVTALGKNRESTWQALLSGATGVRPLTLFDATGYRSQMAAQVDVVSLELSGIPEKARRHASRASLMALAAAQEALRQADLHPSFGASWPVVFGGGAAGLFEAEGFFAHRLRKGPKARGLTEFLEVPQDVVADRVALAWGLSGERLTITTACSSSTLAVGVGAARVAAGEADVVVAGGADALCRLTFAGFNSLRAVDPEPAKPFDRRRQGLSLGEGAAVLILEDETHARRRGAKPLARILGYGVTNDAFHMTQPEPTGTAWARTVRAALDAAQLAPEDVGYINAHGTGTEQNDPAECAAYLQVFGDRLAKIPVSSVKGAVGHCLCAAGGIEAAITVLALNRGLLPPTANFQEPDPACPLDPIPGTARQQQVEVALSSSFAFGGNSAVLVLGRA</sequence>
<dbReference type="GO" id="GO:0006633">
    <property type="term" value="P:fatty acid biosynthetic process"/>
    <property type="evidence" value="ECO:0007669"/>
    <property type="project" value="TreeGrafter"/>
</dbReference>
<dbReference type="Pfam" id="PF02801">
    <property type="entry name" value="Ketoacyl-synt_C"/>
    <property type="match status" value="1"/>
</dbReference>
<dbReference type="AlphaFoldDB" id="A0A062XZW9"/>
<dbReference type="InterPro" id="IPR014031">
    <property type="entry name" value="Ketoacyl_synth_C"/>
</dbReference>
<evidence type="ECO:0000259" key="4">
    <source>
        <dbReference type="PROSITE" id="PS52004"/>
    </source>
</evidence>
<accession>A0A062XZW9</accession>
<keyword evidence="2 3" id="KW-0808">Transferase</keyword>
<evidence type="ECO:0000256" key="2">
    <source>
        <dbReference type="ARBA" id="ARBA00022679"/>
    </source>
</evidence>
<dbReference type="Gene3D" id="3.40.47.10">
    <property type="match status" value="1"/>
</dbReference>
<dbReference type="GO" id="GO:0004315">
    <property type="term" value="F:3-oxoacyl-[acyl-carrier-protein] synthase activity"/>
    <property type="evidence" value="ECO:0007669"/>
    <property type="project" value="TreeGrafter"/>
</dbReference>
<dbReference type="PANTHER" id="PTHR11712:SF336">
    <property type="entry name" value="3-OXOACYL-[ACYL-CARRIER-PROTEIN] SYNTHASE, MITOCHONDRIAL"/>
    <property type="match status" value="1"/>
</dbReference>
<dbReference type="GO" id="GO:0005829">
    <property type="term" value="C:cytosol"/>
    <property type="evidence" value="ECO:0007669"/>
    <property type="project" value="TreeGrafter"/>
</dbReference>
<protein>
    <recommendedName>
        <fullName evidence="4">Ketosynthase family 3 (KS3) domain-containing protein</fullName>
    </recommendedName>
</protein>
<dbReference type="Pfam" id="PF00109">
    <property type="entry name" value="ketoacyl-synt"/>
    <property type="match status" value="1"/>
</dbReference>
<evidence type="ECO:0000313" key="6">
    <source>
        <dbReference type="Proteomes" id="UP000027284"/>
    </source>
</evidence>
<dbReference type="STRING" id="1312852.EG19_05610"/>
<dbReference type="SUPFAM" id="SSF53901">
    <property type="entry name" value="Thiolase-like"/>
    <property type="match status" value="2"/>
</dbReference>
<dbReference type="FunFam" id="3.40.47.10:FF:000029">
    <property type="entry name" value="3-oxoacyl-[acyl-carrier-protein] synthase 1"/>
    <property type="match status" value="1"/>
</dbReference>
<feature type="domain" description="Ketosynthase family 3 (KS3)" evidence="4">
    <location>
        <begin position="4"/>
        <end position="404"/>
    </location>
</feature>
<dbReference type="InterPro" id="IPR016039">
    <property type="entry name" value="Thiolase-like"/>
</dbReference>
<dbReference type="PANTHER" id="PTHR11712">
    <property type="entry name" value="POLYKETIDE SYNTHASE-RELATED"/>
    <property type="match status" value="1"/>
</dbReference>
<proteinExistence type="inferred from homology"/>
<comment type="caution">
    <text evidence="5">The sequence shown here is derived from an EMBL/GenBank/DDBJ whole genome shotgun (WGS) entry which is preliminary data.</text>
</comment>
<gene>
    <name evidence="5" type="ORF">EG19_05610</name>
</gene>